<comment type="caution">
    <text evidence="2">The sequence shown here is derived from an EMBL/GenBank/DDBJ whole genome shotgun (WGS) entry which is preliminary data.</text>
</comment>
<protein>
    <submittedName>
        <fullName evidence="2">Uncharacterized protein</fullName>
    </submittedName>
</protein>
<evidence type="ECO:0000313" key="3">
    <source>
        <dbReference type="Proteomes" id="UP000588098"/>
    </source>
</evidence>
<reference evidence="2 3" key="1">
    <citation type="submission" date="2020-08" db="EMBL/GenBank/DDBJ databases">
        <title>Genomic Encyclopedia of Type Strains, Phase III (KMG-III): the genomes of soil and plant-associated and newly described type strains.</title>
        <authorList>
            <person name="Whitman W."/>
        </authorList>
    </citation>
    <scope>NUCLEOTIDE SEQUENCE [LARGE SCALE GENOMIC DNA]</scope>
    <source>
        <strain evidence="2 3">CECT 8305</strain>
    </source>
</reference>
<accession>A0A7W9Q6Q0</accession>
<dbReference type="Proteomes" id="UP000588098">
    <property type="component" value="Unassembled WGS sequence"/>
</dbReference>
<gene>
    <name evidence="2" type="ORF">FHS42_001400</name>
</gene>
<feature type="region of interest" description="Disordered" evidence="1">
    <location>
        <begin position="1"/>
        <end position="51"/>
    </location>
</feature>
<keyword evidence="3" id="KW-1185">Reference proteome</keyword>
<organism evidence="2 3">
    <name type="scientific">Streptomyces zagrosensis</name>
    <dbReference type="NCBI Taxonomy" id="1042984"/>
    <lineage>
        <taxon>Bacteria</taxon>
        <taxon>Bacillati</taxon>
        <taxon>Actinomycetota</taxon>
        <taxon>Actinomycetes</taxon>
        <taxon>Kitasatosporales</taxon>
        <taxon>Streptomycetaceae</taxon>
        <taxon>Streptomyces</taxon>
    </lineage>
</organism>
<evidence type="ECO:0000313" key="2">
    <source>
        <dbReference type="EMBL" id="MBB5934374.1"/>
    </source>
</evidence>
<dbReference type="EMBL" id="JACHJL010000002">
    <property type="protein sequence ID" value="MBB5934374.1"/>
    <property type="molecule type" value="Genomic_DNA"/>
</dbReference>
<sequence length="51" mass="5707">MNERQVGDPGTAFHPRDRRRRAPQVLAEFGERPSSVLTAQPYESARLSPGD</sequence>
<dbReference type="AlphaFoldDB" id="A0A7W9Q6Q0"/>
<name>A0A7W9Q6Q0_9ACTN</name>
<evidence type="ECO:0000256" key="1">
    <source>
        <dbReference type="SAM" id="MobiDB-lite"/>
    </source>
</evidence>
<proteinExistence type="predicted"/>